<gene>
    <name evidence="4" type="ORF">DL89DRAFT_168660</name>
</gene>
<dbReference type="RefSeq" id="XP_040742678.1">
    <property type="nucleotide sequence ID" value="XM_040883755.1"/>
</dbReference>
<dbReference type="InterPro" id="IPR009003">
    <property type="entry name" value="Peptidase_S1_PA"/>
</dbReference>
<evidence type="ECO:0000259" key="3">
    <source>
        <dbReference type="PROSITE" id="PS50240"/>
    </source>
</evidence>
<dbReference type="CDD" id="cd00190">
    <property type="entry name" value="Tryp_SPc"/>
    <property type="match status" value="1"/>
</dbReference>
<feature type="transmembrane region" description="Helical" evidence="2">
    <location>
        <begin position="276"/>
        <end position="299"/>
    </location>
</feature>
<reference evidence="4 5" key="1">
    <citation type="submission" date="2016-07" db="EMBL/GenBank/DDBJ databases">
        <title>Pervasive Adenine N6-methylation of Active Genes in Fungi.</title>
        <authorList>
            <consortium name="DOE Joint Genome Institute"/>
            <person name="Mondo S.J."/>
            <person name="Dannebaum R.O."/>
            <person name="Kuo R.C."/>
            <person name="Labutti K."/>
            <person name="Haridas S."/>
            <person name="Kuo A."/>
            <person name="Salamov A."/>
            <person name="Ahrendt S.R."/>
            <person name="Lipzen A."/>
            <person name="Sullivan W."/>
            <person name="Andreopoulos W.B."/>
            <person name="Clum A."/>
            <person name="Lindquist E."/>
            <person name="Daum C."/>
            <person name="Ramamoorthy G.K."/>
            <person name="Gryganskyi A."/>
            <person name="Culley D."/>
            <person name="Magnuson J.K."/>
            <person name="James T.Y."/>
            <person name="O'Malley M.A."/>
            <person name="Stajich J.E."/>
            <person name="Spatafora J.W."/>
            <person name="Visel A."/>
            <person name="Grigoriev I.V."/>
        </authorList>
    </citation>
    <scope>NUCLEOTIDE SEQUENCE [LARGE SCALE GENOMIC DNA]</scope>
    <source>
        <strain evidence="4 5">ATCC 12442</strain>
    </source>
</reference>
<dbReference type="OrthoDB" id="6380398at2759"/>
<accession>A0A1Y1W6T3</accession>
<dbReference type="STRING" id="61395.A0A1Y1W6T3"/>
<keyword evidence="2" id="KW-1133">Transmembrane helix</keyword>
<evidence type="ECO:0000256" key="2">
    <source>
        <dbReference type="SAM" id="Phobius"/>
    </source>
</evidence>
<evidence type="ECO:0000313" key="5">
    <source>
        <dbReference type="Proteomes" id="UP000193922"/>
    </source>
</evidence>
<keyword evidence="5" id="KW-1185">Reference proteome</keyword>
<organism evidence="4 5">
    <name type="scientific">Linderina pennispora</name>
    <dbReference type="NCBI Taxonomy" id="61395"/>
    <lineage>
        <taxon>Eukaryota</taxon>
        <taxon>Fungi</taxon>
        <taxon>Fungi incertae sedis</taxon>
        <taxon>Zoopagomycota</taxon>
        <taxon>Kickxellomycotina</taxon>
        <taxon>Kickxellomycetes</taxon>
        <taxon>Kickxellales</taxon>
        <taxon>Kickxellaceae</taxon>
        <taxon>Linderina</taxon>
    </lineage>
</organism>
<keyword evidence="2" id="KW-0472">Membrane</keyword>
<keyword evidence="4" id="KW-0645">Protease</keyword>
<protein>
    <submittedName>
        <fullName evidence="4">Trypsin-like serine protease</fullName>
    </submittedName>
</protein>
<feature type="domain" description="Peptidase S1" evidence="3">
    <location>
        <begin position="6"/>
        <end position="249"/>
    </location>
</feature>
<dbReference type="InterPro" id="IPR050430">
    <property type="entry name" value="Peptidase_S1"/>
</dbReference>
<dbReference type="AlphaFoldDB" id="A0A1Y1W6T3"/>
<dbReference type="Proteomes" id="UP000193922">
    <property type="component" value="Unassembled WGS sequence"/>
</dbReference>
<dbReference type="PANTHER" id="PTHR24276">
    <property type="entry name" value="POLYSERASE-RELATED"/>
    <property type="match status" value="1"/>
</dbReference>
<sequence>MFDKRIVGGREAKQGEFPFVAHLSYTRDKMPIQCVGTILHDQIILVPAFCVVHQGTEQVIRPDELLIGYGSVERSKLRHARVLEIAVHRKYTHNGIHNNIALVRIEPLEFSETVNRIPVFSGSVSARERMEVMGWGADDQIGAKWSETLKTTDVRIGESARCQRSENYNGVEGRVLCSDNMLNPGHDLCNGEVGAPLVHDVDGQKQLVGIYSYHIDLSKEGYDLCAKDSSLAYYTHVYSYLDFIASTVGVPVDTFTKSLHEPAGSPAAPKKLGKGAVAGIAAGSAALALLLFAVLVKVWRVHQAQKRTAWGHTYELASRTAEDDEDDEIVAIAPSH</sequence>
<keyword evidence="4" id="KW-0378">Hydrolase</keyword>
<evidence type="ECO:0000313" key="4">
    <source>
        <dbReference type="EMBL" id="ORX68946.1"/>
    </source>
</evidence>
<dbReference type="GO" id="GO:0004252">
    <property type="term" value="F:serine-type endopeptidase activity"/>
    <property type="evidence" value="ECO:0007669"/>
    <property type="project" value="InterPro"/>
</dbReference>
<dbReference type="Pfam" id="PF00089">
    <property type="entry name" value="Trypsin"/>
    <property type="match status" value="1"/>
</dbReference>
<dbReference type="SMART" id="SM00020">
    <property type="entry name" value="Tryp_SPc"/>
    <property type="match status" value="1"/>
</dbReference>
<evidence type="ECO:0000256" key="1">
    <source>
        <dbReference type="ARBA" id="ARBA00023157"/>
    </source>
</evidence>
<dbReference type="GeneID" id="63800403"/>
<comment type="caution">
    <text evidence="4">The sequence shown here is derived from an EMBL/GenBank/DDBJ whole genome shotgun (WGS) entry which is preliminary data.</text>
</comment>
<dbReference type="InterPro" id="IPR043504">
    <property type="entry name" value="Peptidase_S1_PA_chymotrypsin"/>
</dbReference>
<keyword evidence="2" id="KW-0812">Transmembrane</keyword>
<dbReference type="Gene3D" id="2.40.10.10">
    <property type="entry name" value="Trypsin-like serine proteases"/>
    <property type="match status" value="1"/>
</dbReference>
<dbReference type="EMBL" id="MCFD01000008">
    <property type="protein sequence ID" value="ORX68946.1"/>
    <property type="molecule type" value="Genomic_DNA"/>
</dbReference>
<dbReference type="InterPro" id="IPR001254">
    <property type="entry name" value="Trypsin_dom"/>
</dbReference>
<dbReference type="GO" id="GO:0006508">
    <property type="term" value="P:proteolysis"/>
    <property type="evidence" value="ECO:0007669"/>
    <property type="project" value="UniProtKB-KW"/>
</dbReference>
<name>A0A1Y1W6T3_9FUNG</name>
<dbReference type="PROSITE" id="PS50240">
    <property type="entry name" value="TRYPSIN_DOM"/>
    <property type="match status" value="1"/>
</dbReference>
<proteinExistence type="predicted"/>
<dbReference type="SUPFAM" id="SSF50494">
    <property type="entry name" value="Trypsin-like serine proteases"/>
    <property type="match status" value="1"/>
</dbReference>
<dbReference type="PANTHER" id="PTHR24276:SF98">
    <property type="entry name" value="FI18310P1-RELATED"/>
    <property type="match status" value="1"/>
</dbReference>
<keyword evidence="1" id="KW-1015">Disulfide bond</keyword>